<keyword evidence="9" id="KW-1185">Reference proteome</keyword>
<comment type="subunit">
    <text evidence="7">Monomer.</text>
</comment>
<feature type="binding site" evidence="7">
    <location>
        <begin position="23"/>
        <end position="28"/>
    </location>
    <ligand>
        <name>ATP</name>
        <dbReference type="ChEBI" id="CHEBI:30616"/>
    </ligand>
</feature>
<dbReference type="PANTHER" id="PTHR21087">
    <property type="entry name" value="SHIKIMATE KINASE"/>
    <property type="match status" value="1"/>
</dbReference>
<evidence type="ECO:0000313" key="8">
    <source>
        <dbReference type="EMBL" id="GAA4731739.1"/>
    </source>
</evidence>
<dbReference type="GO" id="GO:0016301">
    <property type="term" value="F:kinase activity"/>
    <property type="evidence" value="ECO:0007669"/>
    <property type="project" value="UniProtKB-KW"/>
</dbReference>
<feature type="binding site" evidence="7">
    <location>
        <position position="45"/>
    </location>
    <ligand>
        <name>substrate</name>
    </ligand>
</feature>
<comment type="function">
    <text evidence="7">Catalyzes the specific phosphorylation of the 3-hydroxyl group of shikimic acid using ATP as a cosubstrate.</text>
</comment>
<keyword evidence="4 7" id="KW-0418">Kinase</keyword>
<keyword evidence="5 7" id="KW-0067">ATP-binding</keyword>
<feature type="binding site" evidence="7">
    <location>
        <position position="27"/>
    </location>
    <ligand>
        <name>Mg(2+)</name>
        <dbReference type="ChEBI" id="CHEBI:18420"/>
    </ligand>
</feature>
<name>A0ABP8YJ59_9MICO</name>
<keyword evidence="2 7" id="KW-0808">Transferase</keyword>
<keyword evidence="7" id="KW-0479">Metal-binding</keyword>
<evidence type="ECO:0000256" key="2">
    <source>
        <dbReference type="ARBA" id="ARBA00022679"/>
    </source>
</evidence>
<feature type="binding site" evidence="7">
    <location>
        <position position="69"/>
    </location>
    <ligand>
        <name>substrate</name>
    </ligand>
</feature>
<keyword evidence="6 7" id="KW-0057">Aromatic amino acid biosynthesis</keyword>
<comment type="cofactor">
    <cofactor evidence="7">
        <name>Mg(2+)</name>
        <dbReference type="ChEBI" id="CHEBI:18420"/>
    </cofactor>
    <text evidence="7">Binds 1 Mg(2+) ion per subunit.</text>
</comment>
<gene>
    <name evidence="7" type="primary">aroK</name>
    <name evidence="8" type="ORF">GCM10025782_33650</name>
</gene>
<dbReference type="Gene3D" id="3.40.50.300">
    <property type="entry name" value="P-loop containing nucleotide triphosphate hydrolases"/>
    <property type="match status" value="1"/>
</dbReference>
<reference evidence="9" key="1">
    <citation type="journal article" date="2019" name="Int. J. Syst. Evol. Microbiol.">
        <title>The Global Catalogue of Microorganisms (GCM) 10K type strain sequencing project: providing services to taxonomists for standard genome sequencing and annotation.</title>
        <authorList>
            <consortium name="The Broad Institute Genomics Platform"/>
            <consortium name="The Broad Institute Genome Sequencing Center for Infectious Disease"/>
            <person name="Wu L."/>
            <person name="Ma J."/>
        </authorList>
    </citation>
    <scope>NUCLEOTIDE SEQUENCE [LARGE SCALE GENOMIC DNA]</scope>
    <source>
        <strain evidence="9">JCM 18961</strain>
    </source>
</reference>
<comment type="similarity">
    <text evidence="7">Belongs to the shikimate kinase family.</text>
</comment>
<evidence type="ECO:0000256" key="6">
    <source>
        <dbReference type="ARBA" id="ARBA00023141"/>
    </source>
</evidence>
<feature type="binding site" evidence="7">
    <location>
        <position position="128"/>
    </location>
    <ligand>
        <name>ATP</name>
        <dbReference type="ChEBI" id="CHEBI:30616"/>
    </ligand>
</feature>
<evidence type="ECO:0000256" key="1">
    <source>
        <dbReference type="ARBA" id="ARBA00022605"/>
    </source>
</evidence>
<feature type="binding site" evidence="7">
    <location>
        <position position="146"/>
    </location>
    <ligand>
        <name>substrate</name>
    </ligand>
</feature>
<comment type="subcellular location">
    <subcellularLocation>
        <location evidence="7">Cytoplasm</location>
    </subcellularLocation>
</comment>
<comment type="catalytic activity">
    <reaction evidence="7">
        <text>shikimate + ATP = 3-phosphoshikimate + ADP + H(+)</text>
        <dbReference type="Rhea" id="RHEA:13121"/>
        <dbReference type="ChEBI" id="CHEBI:15378"/>
        <dbReference type="ChEBI" id="CHEBI:30616"/>
        <dbReference type="ChEBI" id="CHEBI:36208"/>
        <dbReference type="ChEBI" id="CHEBI:145989"/>
        <dbReference type="ChEBI" id="CHEBI:456216"/>
        <dbReference type="EC" id="2.7.1.71"/>
    </reaction>
</comment>
<dbReference type="Proteomes" id="UP001500556">
    <property type="component" value="Unassembled WGS sequence"/>
</dbReference>
<feature type="binding site" evidence="7">
    <location>
        <position position="91"/>
    </location>
    <ligand>
        <name>substrate</name>
    </ligand>
</feature>
<evidence type="ECO:0000256" key="3">
    <source>
        <dbReference type="ARBA" id="ARBA00022741"/>
    </source>
</evidence>
<keyword evidence="3 7" id="KW-0547">Nucleotide-binding</keyword>
<dbReference type="PRINTS" id="PR01100">
    <property type="entry name" value="SHIKIMTKNASE"/>
</dbReference>
<dbReference type="HAMAP" id="MF_00109">
    <property type="entry name" value="Shikimate_kinase"/>
    <property type="match status" value="1"/>
</dbReference>
<dbReference type="InterPro" id="IPR031322">
    <property type="entry name" value="Shikimate/glucono_kinase"/>
</dbReference>
<comment type="pathway">
    <text evidence="7">Metabolic intermediate biosynthesis; chorismate biosynthesis; chorismate from D-erythrose 4-phosphate and phosphoenolpyruvate: step 5/7.</text>
</comment>
<dbReference type="EMBL" id="BAABLO010000012">
    <property type="protein sequence ID" value="GAA4731739.1"/>
    <property type="molecule type" value="Genomic_DNA"/>
</dbReference>
<evidence type="ECO:0000313" key="9">
    <source>
        <dbReference type="Proteomes" id="UP001500556"/>
    </source>
</evidence>
<dbReference type="EC" id="2.7.1.71" evidence="7"/>
<feature type="binding site" evidence="7">
    <location>
        <position position="163"/>
    </location>
    <ligand>
        <name>ATP</name>
        <dbReference type="ChEBI" id="CHEBI:30616"/>
    </ligand>
</feature>
<evidence type="ECO:0000256" key="5">
    <source>
        <dbReference type="ARBA" id="ARBA00022840"/>
    </source>
</evidence>
<dbReference type="CDD" id="cd00464">
    <property type="entry name" value="SK"/>
    <property type="match status" value="1"/>
</dbReference>
<organism evidence="8 9">
    <name type="scientific">Pedococcus ginsenosidimutans</name>
    <dbReference type="NCBI Taxonomy" id="490570"/>
    <lineage>
        <taxon>Bacteria</taxon>
        <taxon>Bacillati</taxon>
        <taxon>Actinomycetota</taxon>
        <taxon>Actinomycetes</taxon>
        <taxon>Micrococcales</taxon>
        <taxon>Intrasporangiaceae</taxon>
        <taxon>Pedococcus</taxon>
    </lineage>
</organism>
<dbReference type="InterPro" id="IPR000623">
    <property type="entry name" value="Shikimate_kinase/TSH1"/>
</dbReference>
<dbReference type="PANTHER" id="PTHR21087:SF16">
    <property type="entry name" value="SHIKIMATE KINASE 1, CHLOROPLASTIC"/>
    <property type="match status" value="1"/>
</dbReference>
<dbReference type="InterPro" id="IPR027417">
    <property type="entry name" value="P-loop_NTPase"/>
</dbReference>
<evidence type="ECO:0000256" key="7">
    <source>
        <dbReference type="HAMAP-Rule" id="MF_00109"/>
    </source>
</evidence>
<comment type="caution">
    <text evidence="8">The sequence shown here is derived from an EMBL/GenBank/DDBJ whole genome shotgun (WGS) entry which is preliminary data.</text>
</comment>
<keyword evidence="7" id="KW-0963">Cytoplasm</keyword>
<keyword evidence="7" id="KW-0460">Magnesium</keyword>
<accession>A0ABP8YJ59</accession>
<keyword evidence="1 7" id="KW-0028">Amino-acid biosynthesis</keyword>
<dbReference type="Pfam" id="PF01202">
    <property type="entry name" value="SKI"/>
    <property type="match status" value="1"/>
</dbReference>
<dbReference type="SUPFAM" id="SSF52540">
    <property type="entry name" value="P-loop containing nucleoside triphosphate hydrolases"/>
    <property type="match status" value="1"/>
</dbReference>
<proteinExistence type="inferred from homology"/>
<dbReference type="RefSeq" id="WP_345505009.1">
    <property type="nucleotide sequence ID" value="NZ_BAABLO010000012.1"/>
</dbReference>
<evidence type="ECO:0000256" key="4">
    <source>
        <dbReference type="ARBA" id="ARBA00022777"/>
    </source>
</evidence>
<sequence length="189" mass="20085">MVTPSTAGTASARPLAVVIGPPGAGKSTIGRRLAAALGVRWHDTDAAIEAAQGSSISDLFVDHGEEHFRALERDEVARALAEGDVVVSLGGGAPLDPRTQELLRGHTVVFLDVGIADAARRIGFEGNRPLLMVNPRASWTKMMNERRATYERLATVRVDTAGRKPAEIVAEVVAALGRSTEERVAEDRA</sequence>
<protein>
    <recommendedName>
        <fullName evidence="7">Shikimate kinase</fullName>
        <shortName evidence="7">SK</shortName>
        <ecNumber evidence="7">2.7.1.71</ecNumber>
    </recommendedName>
</protein>